<keyword evidence="2" id="KW-0479">Metal-binding</keyword>
<dbReference type="RefSeq" id="WP_142843436.1">
    <property type="nucleotide sequence ID" value="NZ_SGNY01000013.1"/>
</dbReference>
<reference evidence="3 4" key="1">
    <citation type="journal article" date="2019" name="Appl. Microbiol. Biotechnol.">
        <title>Differential efficiency of wild type rhizogenic strains for rol gene transformation of plants.</title>
        <authorList>
            <person name="Desmet S."/>
            <person name="De Keyser E."/>
            <person name="Van Vaerenbergh J."/>
            <person name="Baeyen S."/>
            <person name="Van Huylenbroeck J."/>
            <person name="Geelen D."/>
            <person name="Dhooghe E."/>
        </authorList>
    </citation>
    <scope>NUCLEOTIDE SEQUENCE [LARGE SCALE GENOMIC DNA]</scope>
    <source>
        <strain evidence="3 4">GBBC3284</strain>
    </source>
</reference>
<dbReference type="GO" id="GO:0006020">
    <property type="term" value="P:inositol metabolic process"/>
    <property type="evidence" value="ECO:0007669"/>
    <property type="project" value="TreeGrafter"/>
</dbReference>
<gene>
    <name evidence="3" type="ORF">EXN68_25645</name>
</gene>
<dbReference type="GO" id="GO:0008934">
    <property type="term" value="F:inositol monophosphate 1-phosphatase activity"/>
    <property type="evidence" value="ECO:0007669"/>
    <property type="project" value="TreeGrafter"/>
</dbReference>
<dbReference type="PANTHER" id="PTHR20854:SF4">
    <property type="entry name" value="INOSITOL-1-MONOPHOSPHATASE-RELATED"/>
    <property type="match status" value="1"/>
</dbReference>
<dbReference type="PANTHER" id="PTHR20854">
    <property type="entry name" value="INOSITOL MONOPHOSPHATASE"/>
    <property type="match status" value="1"/>
</dbReference>
<comment type="caution">
    <text evidence="3">The sequence shown here is derived from an EMBL/GenBank/DDBJ whole genome shotgun (WGS) entry which is preliminary data.</text>
</comment>
<dbReference type="PRINTS" id="PR00377">
    <property type="entry name" value="IMPHPHTASES"/>
</dbReference>
<comment type="cofactor">
    <cofactor evidence="2">
        <name>Mg(2+)</name>
        <dbReference type="ChEBI" id="CHEBI:18420"/>
    </cofactor>
</comment>
<sequence length="267" mass="28841">MIETLEDQRTLLGMVDAVSMAGFELKERFSANRRPASRDEITNLIHDIDAVSTDILRKRLASIQPDIPIEQDENAHGLLSLGERWVIDPVEGAINHVHGTTEWCITATLIRDNVPVHAAVHLPLLSQTYTASRGRGAFLNGAPIRVSVKNQLNGALVGTGQATPGESAEVYRQIADSTYRLLQHALTVSVSVPSTMQLVRVADGRMDAFWQLSAIHSGLVSGALLVQEAGGTVTDINGRPWSLESHDFLAAPPQLSGSLVELLGSVF</sequence>
<dbReference type="GO" id="GO:0046872">
    <property type="term" value="F:metal ion binding"/>
    <property type="evidence" value="ECO:0007669"/>
    <property type="project" value="UniProtKB-KW"/>
</dbReference>
<evidence type="ECO:0000313" key="4">
    <source>
        <dbReference type="Proteomes" id="UP000315434"/>
    </source>
</evidence>
<dbReference type="InterPro" id="IPR000760">
    <property type="entry name" value="Inositol_monophosphatase-like"/>
</dbReference>
<dbReference type="OrthoDB" id="9785695at2"/>
<dbReference type="Gene3D" id="3.30.540.10">
    <property type="entry name" value="Fructose-1,6-Bisphosphatase, subunit A, domain 1"/>
    <property type="match status" value="1"/>
</dbReference>
<dbReference type="EMBL" id="SGNY01000013">
    <property type="protein sequence ID" value="TRA95257.1"/>
    <property type="molecule type" value="Genomic_DNA"/>
</dbReference>
<dbReference type="GO" id="GO:0007165">
    <property type="term" value="P:signal transduction"/>
    <property type="evidence" value="ECO:0007669"/>
    <property type="project" value="TreeGrafter"/>
</dbReference>
<name>A0A546X3I2_RHIRH</name>
<comment type="similarity">
    <text evidence="1">Belongs to the inositol monophosphatase superfamily.</text>
</comment>
<evidence type="ECO:0000256" key="2">
    <source>
        <dbReference type="PIRSR" id="PIRSR600760-2"/>
    </source>
</evidence>
<proteinExistence type="inferred from homology"/>
<feature type="binding site" evidence="2">
    <location>
        <position position="88"/>
    </location>
    <ligand>
        <name>Mg(2+)</name>
        <dbReference type="ChEBI" id="CHEBI:18420"/>
        <label>1</label>
        <note>catalytic</note>
    </ligand>
</feature>
<dbReference type="Gene3D" id="3.40.190.80">
    <property type="match status" value="1"/>
</dbReference>
<evidence type="ECO:0000313" key="3">
    <source>
        <dbReference type="EMBL" id="TRA95257.1"/>
    </source>
</evidence>
<dbReference type="AlphaFoldDB" id="A0A546X3I2"/>
<dbReference type="Proteomes" id="UP000315434">
    <property type="component" value="Unassembled WGS sequence"/>
</dbReference>
<evidence type="ECO:0000256" key="1">
    <source>
        <dbReference type="ARBA" id="ARBA00009759"/>
    </source>
</evidence>
<organism evidence="3 4">
    <name type="scientific">Rhizobium rhizogenes</name>
    <name type="common">Agrobacterium rhizogenes</name>
    <dbReference type="NCBI Taxonomy" id="359"/>
    <lineage>
        <taxon>Bacteria</taxon>
        <taxon>Pseudomonadati</taxon>
        <taxon>Pseudomonadota</taxon>
        <taxon>Alphaproteobacteria</taxon>
        <taxon>Hyphomicrobiales</taxon>
        <taxon>Rhizobiaceae</taxon>
        <taxon>Rhizobium/Agrobacterium group</taxon>
        <taxon>Rhizobium</taxon>
    </lineage>
</organism>
<accession>A0A546X3I2</accession>
<dbReference type="SUPFAM" id="SSF56655">
    <property type="entry name" value="Carbohydrate phosphatase"/>
    <property type="match status" value="1"/>
</dbReference>
<keyword evidence="2" id="KW-0460">Magnesium</keyword>
<protein>
    <submittedName>
        <fullName evidence="3">3'(2'),5'-bisphosphate nucleotidase CysQ</fullName>
    </submittedName>
</protein>
<dbReference type="Pfam" id="PF00459">
    <property type="entry name" value="Inositol_P"/>
    <property type="match status" value="1"/>
</dbReference>